<evidence type="ECO:0000259" key="2">
    <source>
        <dbReference type="Pfam" id="PF04773"/>
    </source>
</evidence>
<keyword evidence="5" id="KW-1185">Reference proteome</keyword>
<evidence type="ECO:0000313" key="4">
    <source>
        <dbReference type="EMBL" id="MVZ60609.1"/>
    </source>
</evidence>
<protein>
    <submittedName>
        <fullName evidence="4">DUF4974 domain-containing protein</fullName>
    </submittedName>
</protein>
<accession>A0A6N8KV90</accession>
<proteinExistence type="predicted"/>
<reference evidence="4 5" key="1">
    <citation type="submission" date="2019-12" db="EMBL/GenBank/DDBJ databases">
        <authorList>
            <person name="Dong K."/>
        </authorList>
    </citation>
    <scope>NUCLEOTIDE SEQUENCE [LARGE SCALE GENOMIC DNA]</scope>
    <source>
        <strain evidence="4 5">JCM 31225</strain>
    </source>
</reference>
<evidence type="ECO:0000313" key="5">
    <source>
        <dbReference type="Proteomes" id="UP000435036"/>
    </source>
</evidence>
<feature type="domain" description="Protein FecR C-terminal" evidence="3">
    <location>
        <begin position="297"/>
        <end position="366"/>
    </location>
</feature>
<evidence type="ECO:0000256" key="1">
    <source>
        <dbReference type="SAM" id="Phobius"/>
    </source>
</evidence>
<dbReference type="InterPro" id="IPR032508">
    <property type="entry name" value="FecR_C"/>
</dbReference>
<name>A0A6N8KV90_9SPHI</name>
<dbReference type="InterPro" id="IPR006860">
    <property type="entry name" value="FecR"/>
</dbReference>
<dbReference type="EMBL" id="WSQA01000001">
    <property type="protein sequence ID" value="MVZ60609.1"/>
    <property type="molecule type" value="Genomic_DNA"/>
</dbReference>
<dbReference type="Pfam" id="PF04773">
    <property type="entry name" value="FecR"/>
    <property type="match status" value="1"/>
</dbReference>
<dbReference type="Gene3D" id="3.55.50.30">
    <property type="match status" value="1"/>
</dbReference>
<feature type="domain" description="FecR protein" evidence="2">
    <location>
        <begin position="137"/>
        <end position="231"/>
    </location>
</feature>
<gene>
    <name evidence="4" type="ORF">GQF63_01105</name>
</gene>
<keyword evidence="1" id="KW-0472">Membrane</keyword>
<dbReference type="PANTHER" id="PTHR30273">
    <property type="entry name" value="PERIPLASMIC SIGNAL SENSOR AND SIGMA FACTOR ACTIVATOR FECR-RELATED"/>
    <property type="match status" value="1"/>
</dbReference>
<dbReference type="InterPro" id="IPR012373">
    <property type="entry name" value="Ferrdict_sens_TM"/>
</dbReference>
<dbReference type="PANTHER" id="PTHR30273:SF2">
    <property type="entry name" value="PROTEIN FECR"/>
    <property type="match status" value="1"/>
</dbReference>
<dbReference type="Pfam" id="PF16344">
    <property type="entry name" value="FecR_C"/>
    <property type="match status" value="1"/>
</dbReference>
<dbReference type="GO" id="GO:0016989">
    <property type="term" value="F:sigma factor antagonist activity"/>
    <property type="evidence" value="ECO:0007669"/>
    <property type="project" value="TreeGrafter"/>
</dbReference>
<keyword evidence="1" id="KW-0812">Transmembrane</keyword>
<dbReference type="PIRSF" id="PIRSF018266">
    <property type="entry name" value="FecR"/>
    <property type="match status" value="1"/>
</dbReference>
<evidence type="ECO:0000259" key="3">
    <source>
        <dbReference type="Pfam" id="PF16344"/>
    </source>
</evidence>
<sequence>MCLATGRPNKIMYIPEDEEFLTLLQKAMAGNLSEAERSRLDVLSKSDANRQLLRQYMEADEPDEQETAELEILYEKSKPNDFIAKQEGTPLRVVPIRSKKRYWMLGIAAAILLCVFAGIAYQQLQQRNMQSNHWQLVSSSKGERKYFKLQDGTEVWLNSDSQLKIQHGFGKTNRRMELVGEGYFSVAKNKELPLTVKVNNMDIQVLGTIFNVRAYPEDERMVTSLIEGQVKLKLHGKREEKDFLLKPGDKVEVTKHQVINKHTEQQHSPSNIEETVAYKKIDMEDKQVLDALWVDNKLVFKGDSFAEVSKKLERWYNKTLIIENKALLKEECSGVFEEKSCEEVLDLIKKTGINLQYEVKQDTLIIH</sequence>
<dbReference type="Gene3D" id="2.60.120.1440">
    <property type="match status" value="1"/>
</dbReference>
<feature type="transmembrane region" description="Helical" evidence="1">
    <location>
        <begin position="102"/>
        <end position="121"/>
    </location>
</feature>
<dbReference type="Proteomes" id="UP000435036">
    <property type="component" value="Unassembled WGS sequence"/>
</dbReference>
<comment type="caution">
    <text evidence="4">The sequence shown here is derived from an EMBL/GenBank/DDBJ whole genome shotgun (WGS) entry which is preliminary data.</text>
</comment>
<keyword evidence="1" id="KW-1133">Transmembrane helix</keyword>
<dbReference type="AlphaFoldDB" id="A0A6N8KV90"/>
<organism evidence="4 5">
    <name type="scientific">Sphingobacterium humi</name>
    <dbReference type="NCBI Taxonomy" id="1796905"/>
    <lineage>
        <taxon>Bacteria</taxon>
        <taxon>Pseudomonadati</taxon>
        <taxon>Bacteroidota</taxon>
        <taxon>Sphingobacteriia</taxon>
        <taxon>Sphingobacteriales</taxon>
        <taxon>Sphingobacteriaceae</taxon>
        <taxon>Sphingobacterium</taxon>
    </lineage>
</organism>